<keyword evidence="2" id="KW-0812">Transmembrane</keyword>
<dbReference type="AlphaFoldDB" id="A0A336N236"/>
<dbReference type="EMBL" id="UFQT01005839">
    <property type="protein sequence ID" value="SSX36055.1"/>
    <property type="molecule type" value="Genomic_DNA"/>
</dbReference>
<feature type="region of interest" description="Disordered" evidence="1">
    <location>
        <begin position="284"/>
        <end position="303"/>
    </location>
</feature>
<dbReference type="InterPro" id="IPR036259">
    <property type="entry name" value="MFS_trans_sf"/>
</dbReference>
<name>A0A336N236_CULSO</name>
<organism evidence="3">
    <name type="scientific">Culicoides sonorensis</name>
    <name type="common">Biting midge</name>
    <dbReference type="NCBI Taxonomy" id="179676"/>
    <lineage>
        <taxon>Eukaryota</taxon>
        <taxon>Metazoa</taxon>
        <taxon>Ecdysozoa</taxon>
        <taxon>Arthropoda</taxon>
        <taxon>Hexapoda</taxon>
        <taxon>Insecta</taxon>
        <taxon>Pterygota</taxon>
        <taxon>Neoptera</taxon>
        <taxon>Endopterygota</taxon>
        <taxon>Diptera</taxon>
        <taxon>Nematocera</taxon>
        <taxon>Chironomoidea</taxon>
        <taxon>Ceratopogonidae</taxon>
        <taxon>Ceratopogoninae</taxon>
        <taxon>Culicoides</taxon>
        <taxon>Monoculicoides</taxon>
    </lineage>
</organism>
<keyword evidence="2" id="KW-1133">Transmembrane helix</keyword>
<dbReference type="PANTHER" id="PTHR11360">
    <property type="entry name" value="MONOCARBOXYLATE TRANSPORTER"/>
    <property type="match status" value="1"/>
</dbReference>
<protein>
    <submittedName>
        <fullName evidence="3">CSON012398 protein</fullName>
    </submittedName>
</protein>
<feature type="transmembrane region" description="Helical" evidence="2">
    <location>
        <begin position="6"/>
        <end position="23"/>
    </location>
</feature>
<sequence>MQDLVLIQTFIGLSMAIGIVAGGSAINKTCQFINNKKIRISRQYVCQGCVTLSAVSMLVLSGISEHHYFCLVAWTYGLSLGGYKYSLKMLALERIRGKHFTKAWGFIKGAESLPVIIGVPLTAYLNDASHKYGRAGYYICSALTLISGILMFFIGNLEERKNVSKYSTNGSIMSRCNTQQTSSIGTTTTECPHGLSRSYSLNRRHHNNWPGSSPYPANAYQHQQHGYFMQQQQQPMMYNSNGNVSFNNNNNSGGSGLGRLQKSYSFAFQTPQAMLNANELSYHQPSYHGSQSACNTIDRRYSR</sequence>
<dbReference type="VEuPathDB" id="VectorBase:CSON012398"/>
<dbReference type="InterPro" id="IPR050327">
    <property type="entry name" value="Proton-linked_MCT"/>
</dbReference>
<dbReference type="SUPFAM" id="SSF103473">
    <property type="entry name" value="MFS general substrate transporter"/>
    <property type="match status" value="1"/>
</dbReference>
<gene>
    <name evidence="3" type="primary">CSON012398</name>
</gene>
<dbReference type="PANTHER" id="PTHR11360:SF93">
    <property type="entry name" value="MONOCARBOXYLATE TRANSPORTER 7-LIKE PROTEIN"/>
    <property type="match status" value="1"/>
</dbReference>
<evidence type="ECO:0000313" key="3">
    <source>
        <dbReference type="EMBL" id="SSX36055.1"/>
    </source>
</evidence>
<feature type="transmembrane region" description="Helical" evidence="2">
    <location>
        <begin position="135"/>
        <end position="155"/>
    </location>
</feature>
<accession>A0A336N236</accession>
<evidence type="ECO:0000256" key="1">
    <source>
        <dbReference type="SAM" id="MobiDB-lite"/>
    </source>
</evidence>
<evidence type="ECO:0000256" key="2">
    <source>
        <dbReference type="SAM" id="Phobius"/>
    </source>
</evidence>
<keyword evidence="2" id="KW-0472">Membrane</keyword>
<proteinExistence type="predicted"/>
<dbReference type="Gene3D" id="1.20.1250.20">
    <property type="entry name" value="MFS general substrate transporter like domains"/>
    <property type="match status" value="1"/>
</dbReference>
<feature type="compositionally biased region" description="Polar residues" evidence="1">
    <location>
        <begin position="284"/>
        <end position="295"/>
    </location>
</feature>
<feature type="transmembrane region" description="Helical" evidence="2">
    <location>
        <begin position="103"/>
        <end position="123"/>
    </location>
</feature>
<reference evidence="3" key="1">
    <citation type="submission" date="2018-07" db="EMBL/GenBank/DDBJ databases">
        <authorList>
            <person name="Quirk P.G."/>
            <person name="Krulwich T.A."/>
        </authorList>
    </citation>
    <scope>NUCLEOTIDE SEQUENCE</scope>
</reference>